<evidence type="ECO:0000313" key="4">
    <source>
        <dbReference type="Proteomes" id="UP000198873"/>
    </source>
</evidence>
<evidence type="ECO:0000259" key="2">
    <source>
        <dbReference type="Pfam" id="PF13581"/>
    </source>
</evidence>
<dbReference type="SUPFAM" id="SSF55874">
    <property type="entry name" value="ATPase domain of HSP90 chaperone/DNA topoisomerase II/histidine kinase"/>
    <property type="match status" value="1"/>
</dbReference>
<dbReference type="CDD" id="cd16936">
    <property type="entry name" value="HATPase_RsbW-like"/>
    <property type="match status" value="1"/>
</dbReference>
<protein>
    <submittedName>
        <fullName evidence="3">Anti-sigma regulatory factor (Ser/Thr protein kinase)</fullName>
    </submittedName>
</protein>
<dbReference type="Proteomes" id="UP000198873">
    <property type="component" value="Unassembled WGS sequence"/>
</dbReference>
<name>A0A1I6RDZ8_9ACTN</name>
<dbReference type="GO" id="GO:0004674">
    <property type="term" value="F:protein serine/threonine kinase activity"/>
    <property type="evidence" value="ECO:0007669"/>
    <property type="project" value="UniProtKB-KW"/>
</dbReference>
<dbReference type="Pfam" id="PF13581">
    <property type="entry name" value="HATPase_c_2"/>
    <property type="match status" value="1"/>
</dbReference>
<dbReference type="InterPro" id="IPR036890">
    <property type="entry name" value="HATPase_C_sf"/>
</dbReference>
<keyword evidence="1" id="KW-0723">Serine/threonine-protein kinase</keyword>
<keyword evidence="3" id="KW-0808">Transferase</keyword>
<keyword evidence="3" id="KW-0418">Kinase</keyword>
<dbReference type="PANTHER" id="PTHR35526:SF3">
    <property type="entry name" value="ANTI-SIGMA-F FACTOR RSBW"/>
    <property type="match status" value="1"/>
</dbReference>
<dbReference type="PANTHER" id="PTHR35526">
    <property type="entry name" value="ANTI-SIGMA-F FACTOR RSBW-RELATED"/>
    <property type="match status" value="1"/>
</dbReference>
<gene>
    <name evidence="3" type="ORF">SAMN05444716_1037</name>
</gene>
<evidence type="ECO:0000313" key="3">
    <source>
        <dbReference type="EMBL" id="SFS62708.1"/>
    </source>
</evidence>
<accession>A0A1I6RDZ8</accession>
<dbReference type="RefSeq" id="WP_093842594.1">
    <property type="nucleotide sequence ID" value="NZ_FPAB01000003.1"/>
</dbReference>
<dbReference type="EMBL" id="FPAB01000003">
    <property type="protein sequence ID" value="SFS62708.1"/>
    <property type="molecule type" value="Genomic_DNA"/>
</dbReference>
<dbReference type="AlphaFoldDB" id="A0A1I6RDZ8"/>
<reference evidence="4" key="1">
    <citation type="submission" date="2016-10" db="EMBL/GenBank/DDBJ databases">
        <authorList>
            <person name="Varghese N."/>
            <person name="Submissions S."/>
        </authorList>
    </citation>
    <scope>NUCLEOTIDE SEQUENCE [LARGE SCALE GENOMIC DNA]</scope>
    <source>
        <strain evidence="4">CGMCC 4.7047</strain>
    </source>
</reference>
<feature type="domain" description="Histidine kinase/HSP90-like ATPase" evidence="2">
    <location>
        <begin position="18"/>
        <end position="132"/>
    </location>
</feature>
<organism evidence="3 4">
    <name type="scientific">Streptomyces harbinensis</name>
    <dbReference type="NCBI Taxonomy" id="1176198"/>
    <lineage>
        <taxon>Bacteria</taxon>
        <taxon>Bacillati</taxon>
        <taxon>Actinomycetota</taxon>
        <taxon>Actinomycetes</taxon>
        <taxon>Kitasatosporales</taxon>
        <taxon>Streptomycetaceae</taxon>
        <taxon>Streptomyces</taxon>
    </lineage>
</organism>
<dbReference type="Gene3D" id="3.30.565.10">
    <property type="entry name" value="Histidine kinase-like ATPase, C-terminal domain"/>
    <property type="match status" value="1"/>
</dbReference>
<evidence type="ECO:0000256" key="1">
    <source>
        <dbReference type="ARBA" id="ARBA00022527"/>
    </source>
</evidence>
<keyword evidence="4" id="KW-1185">Reference proteome</keyword>
<sequence>MDAVCITADQHTVVWNLAARPQVIRRWRDTASAAVVELGAGEPVVQVVRLGVSELLTNVARHVEDPNCRLEISKVGPVLYVQVSDRSFEFPRIARVAPGWDTEGGRGLWLLRSQVSALGCTRTAVGKNVWFRCDRAARW</sequence>
<dbReference type="InterPro" id="IPR050267">
    <property type="entry name" value="Anti-sigma-factor_SerPK"/>
</dbReference>
<dbReference type="InterPro" id="IPR003594">
    <property type="entry name" value="HATPase_dom"/>
</dbReference>
<dbReference type="STRING" id="1176198.SAMN05444716_1037"/>
<proteinExistence type="predicted"/>